<feature type="compositionally biased region" description="Pro residues" evidence="1">
    <location>
        <begin position="1"/>
        <end position="13"/>
    </location>
</feature>
<dbReference type="Pfam" id="PF06564">
    <property type="entry name" value="CBP_BcsQ"/>
    <property type="match status" value="1"/>
</dbReference>
<evidence type="ECO:0000256" key="1">
    <source>
        <dbReference type="SAM" id="MobiDB-lite"/>
    </source>
</evidence>
<organism evidence="2 3">
    <name type="scientific">Actinomyces lilanjuaniae</name>
    <dbReference type="NCBI Taxonomy" id="2321394"/>
    <lineage>
        <taxon>Bacteria</taxon>
        <taxon>Bacillati</taxon>
        <taxon>Actinomycetota</taxon>
        <taxon>Actinomycetes</taxon>
        <taxon>Actinomycetales</taxon>
        <taxon>Actinomycetaceae</taxon>
        <taxon>Actinomyces</taxon>
    </lineage>
</organism>
<dbReference type="InterPro" id="IPR017746">
    <property type="entry name" value="Cellulose_synthase_operon_BcsQ"/>
</dbReference>
<keyword evidence="3" id="KW-1185">Reference proteome</keyword>
<accession>A0ABM6Z5E9</accession>
<dbReference type="Proteomes" id="UP000273001">
    <property type="component" value="Chromosome"/>
</dbReference>
<gene>
    <name evidence="2" type="ORF">D5R93_12135</name>
</gene>
<reference evidence="2 3" key="1">
    <citation type="submission" date="2018-09" db="EMBL/GenBank/DDBJ databases">
        <authorList>
            <person name="Li J."/>
        </authorList>
    </citation>
    <scope>NUCLEOTIDE SEQUENCE [LARGE SCALE GENOMIC DNA]</scope>
    <source>
        <strain evidence="2 3">2129</strain>
    </source>
</reference>
<evidence type="ECO:0000313" key="3">
    <source>
        <dbReference type="Proteomes" id="UP000273001"/>
    </source>
</evidence>
<dbReference type="InterPro" id="IPR027417">
    <property type="entry name" value="P-loop_NTPase"/>
</dbReference>
<dbReference type="RefSeq" id="WP_119835505.1">
    <property type="nucleotide sequence ID" value="NZ_CP032514.1"/>
</dbReference>
<dbReference type="PANTHER" id="PTHR43384:SF11">
    <property type="entry name" value="SEPTUM SITE DETERMINING PROTEIN"/>
    <property type="match status" value="1"/>
</dbReference>
<dbReference type="SUPFAM" id="SSF52540">
    <property type="entry name" value="P-loop containing nucleoside triphosphate hydrolases"/>
    <property type="match status" value="1"/>
</dbReference>
<evidence type="ECO:0000313" key="2">
    <source>
        <dbReference type="EMBL" id="AYD90560.1"/>
    </source>
</evidence>
<dbReference type="Gene3D" id="3.40.50.300">
    <property type="entry name" value="P-loop containing nucleotide triphosphate hydrolases"/>
    <property type="match status" value="1"/>
</dbReference>
<dbReference type="InterPro" id="IPR050625">
    <property type="entry name" value="ParA/MinD_ATPase"/>
</dbReference>
<dbReference type="PANTHER" id="PTHR43384">
    <property type="entry name" value="SEPTUM SITE-DETERMINING PROTEIN MIND HOMOLOG, CHLOROPLASTIC-RELATED"/>
    <property type="match status" value="1"/>
</dbReference>
<dbReference type="EMBL" id="CP032514">
    <property type="protein sequence ID" value="AYD90560.1"/>
    <property type="molecule type" value="Genomic_DNA"/>
</dbReference>
<protein>
    <submittedName>
        <fullName evidence="2">Uncharacterized protein</fullName>
    </submittedName>
</protein>
<name>A0ABM6Z5E9_9ACTO</name>
<feature type="region of interest" description="Disordered" evidence="1">
    <location>
        <begin position="282"/>
        <end position="303"/>
    </location>
</feature>
<proteinExistence type="predicted"/>
<feature type="region of interest" description="Disordered" evidence="1">
    <location>
        <begin position="1"/>
        <end position="26"/>
    </location>
</feature>
<sequence length="303" mass="31072">MPDLLPQPSPDPAPGSARRQHRADGGAGGARLLAVTGARGGLGASTLLLHLAWALGRRGCRTAAVDLDPAGGLGLLLGDDVLPGLRWADLPTQETAFRAARLVGALPVWHTVSVLTGDARGGPATGEDGRLPGCVHAVLTAVAREHEVVLVDLPRGMPVPVCAQVLLLTGRDLSSAVAAEVLVPRLRASALGQGEDTISSGCQDAAHKGAGETDPVRLVVRGSGEDVTAADLERITGCRVLGSVPRDRAVVQRAARGEDPVRSRSAMRRAASVLARRLVPGAGTAPVSAQQESVVGREGSGWQ</sequence>